<gene>
    <name evidence="4" type="ORF">METZ01_LOCUS55907</name>
</gene>
<dbReference type="EMBL" id="UINC01003068">
    <property type="protein sequence ID" value="SVA03053.1"/>
    <property type="molecule type" value="Genomic_DNA"/>
</dbReference>
<evidence type="ECO:0008006" key="5">
    <source>
        <dbReference type="Google" id="ProtNLM"/>
    </source>
</evidence>
<dbReference type="InterPro" id="IPR036465">
    <property type="entry name" value="vWFA_dom_sf"/>
</dbReference>
<dbReference type="SMART" id="SM00609">
    <property type="entry name" value="VIT"/>
    <property type="match status" value="1"/>
</dbReference>
<feature type="transmembrane region" description="Helical" evidence="1">
    <location>
        <begin position="751"/>
        <end position="770"/>
    </location>
</feature>
<dbReference type="InterPro" id="IPR002035">
    <property type="entry name" value="VWF_A"/>
</dbReference>
<evidence type="ECO:0000259" key="3">
    <source>
        <dbReference type="PROSITE" id="PS51468"/>
    </source>
</evidence>
<keyword evidence="1" id="KW-1133">Transmembrane helix</keyword>
<keyword evidence="1" id="KW-0812">Transmembrane</keyword>
<dbReference type="NCBIfam" id="TIGR03788">
    <property type="entry name" value="marine_srt_targ"/>
    <property type="match status" value="1"/>
</dbReference>
<dbReference type="Gene3D" id="3.40.50.410">
    <property type="entry name" value="von Willebrand factor, type A domain"/>
    <property type="match status" value="1"/>
</dbReference>
<evidence type="ECO:0000259" key="2">
    <source>
        <dbReference type="PROSITE" id="PS50234"/>
    </source>
</evidence>
<feature type="domain" description="VWFA" evidence="2">
    <location>
        <begin position="365"/>
        <end position="535"/>
    </location>
</feature>
<evidence type="ECO:0000256" key="1">
    <source>
        <dbReference type="SAM" id="Phobius"/>
    </source>
</evidence>
<proteinExistence type="predicted"/>
<dbReference type="PROSITE" id="PS51468">
    <property type="entry name" value="VIT"/>
    <property type="match status" value="1"/>
</dbReference>
<accession>A0A381SP42</accession>
<dbReference type="InterPro" id="IPR022440">
    <property type="entry name" value="CHP03788"/>
</dbReference>
<sequence>MYYPIELSQTPLPFFPAFRQFLLFQLAHLRLNITKLSVPRQRLSTRLVLLATFLLYPTVLLPAQSPDLGRAMSAQDAKAGTLLVRTSEHDQFRPIPMLFTEVEIKVTGLIARSAVTQHFKNPTDKWLEGTYVFPLPDTAAVDELSMKIGERIIVGEIEERAQAKKIYKKAKSEGKKATLVEQERPSIFTTSVANIGPGETIQITIEYQEVLRYDGGGFQLRFPTVVGPRYIPGTRTITKFSGTGWAHNTDEVADASRVTPPVAHPDTGPINPVRIRAHINAGFPVNVQSPSHAVRTHEDSTGTMVTLTEKVVPADSDFVLEWRPKVGDAPGAALFSDVFDGQTYALLMVMPPEKPKAKAQRLPREAIYVIDTSGSMKGSSISQAKAALQLALTRLAPEDSFNVIEFNSHAIQLFNSSQPATPRNIRTAVDYVKKLHAGGGTEMMPALTLALGQSTTTGKVRQVIFVTDGSVGNEMALLAYIKHHLKRSRLFTVGIGSAPNGYFMRKAAEYGQGSFTYIGKISEVKTKMGELFAKLENPVLTRIRIDWKGRPVEHYPKYIPDLYLSEPVVIAARLPNLGIAPRSPNLGGSAEITGWLDGKPWAVDFTLDGGRSHSGIDRLFAQRKIEFLTSSLSEGIAHDTVRKAIVELGLTHHLVTKHTSLVAVEHVVSRPKNEQLDSSAVPTNLPKGWVYDGVFGSRGEGKVEQAKLKELEEKTAANPGLRTAEKMTVATTKRYTTAQGPGVLPRTATPAALLLLIGLLLLVTAAWFWTRQPQPGTVTLSTD</sequence>
<dbReference type="AlphaFoldDB" id="A0A381SP42"/>
<keyword evidence="1" id="KW-0472">Membrane</keyword>
<dbReference type="PANTHER" id="PTHR45737:SF6">
    <property type="entry name" value="VON WILLEBRAND FACTOR A DOMAIN-CONTAINING PROTEIN 5A"/>
    <property type="match status" value="1"/>
</dbReference>
<feature type="domain" description="VIT" evidence="3">
    <location>
        <begin position="81"/>
        <end position="209"/>
    </location>
</feature>
<dbReference type="PANTHER" id="PTHR45737">
    <property type="entry name" value="VON WILLEBRAND FACTOR A DOMAIN-CONTAINING PROTEIN 5A"/>
    <property type="match status" value="1"/>
</dbReference>
<evidence type="ECO:0000313" key="4">
    <source>
        <dbReference type="EMBL" id="SVA03053.1"/>
    </source>
</evidence>
<dbReference type="PROSITE" id="PS50234">
    <property type="entry name" value="VWFA"/>
    <property type="match status" value="1"/>
</dbReference>
<dbReference type="Pfam" id="PF13768">
    <property type="entry name" value="VWA_3"/>
    <property type="match status" value="1"/>
</dbReference>
<dbReference type="SUPFAM" id="SSF53300">
    <property type="entry name" value="vWA-like"/>
    <property type="match status" value="1"/>
</dbReference>
<dbReference type="InterPro" id="IPR013694">
    <property type="entry name" value="VIT"/>
</dbReference>
<reference evidence="4" key="1">
    <citation type="submission" date="2018-05" db="EMBL/GenBank/DDBJ databases">
        <authorList>
            <person name="Lanie J.A."/>
            <person name="Ng W.-L."/>
            <person name="Kazmierczak K.M."/>
            <person name="Andrzejewski T.M."/>
            <person name="Davidsen T.M."/>
            <person name="Wayne K.J."/>
            <person name="Tettelin H."/>
            <person name="Glass J.I."/>
            <person name="Rusch D."/>
            <person name="Podicherti R."/>
            <person name="Tsui H.-C.T."/>
            <person name="Winkler M.E."/>
        </authorList>
    </citation>
    <scope>NUCLEOTIDE SEQUENCE</scope>
</reference>
<organism evidence="4">
    <name type="scientific">marine metagenome</name>
    <dbReference type="NCBI Taxonomy" id="408172"/>
    <lineage>
        <taxon>unclassified sequences</taxon>
        <taxon>metagenomes</taxon>
        <taxon>ecological metagenomes</taxon>
    </lineage>
</organism>
<protein>
    <recommendedName>
        <fullName evidence="5">Marine proteobacterial sortase target protein</fullName>
    </recommendedName>
</protein>
<dbReference type="SMART" id="SM00327">
    <property type="entry name" value="VWA"/>
    <property type="match status" value="1"/>
</dbReference>
<name>A0A381SP42_9ZZZZ</name>
<dbReference type="Pfam" id="PF08487">
    <property type="entry name" value="VIT"/>
    <property type="match status" value="1"/>
</dbReference>